<name>E4X3D4_OIKDI</name>
<dbReference type="AlphaFoldDB" id="E4X3D4"/>
<evidence type="ECO:0008006" key="4">
    <source>
        <dbReference type="Google" id="ProtNLM"/>
    </source>
</evidence>
<sequence length="139" mass="14928">METIAIGQMVTPILVAIFICAAVCLAASCKFIGHGEVAFLPFVGIVVNVFYISTAIITLVATRILWADGFVGAGIFSVMSLLSASIMAAWSYYQTQNDTKPAMIRKRLSWILLIAYSILVGLFFGLAMLLKDATAVTAL</sequence>
<evidence type="ECO:0000313" key="3">
    <source>
        <dbReference type="Proteomes" id="UP000001307"/>
    </source>
</evidence>
<dbReference type="EMBL" id="FN653023">
    <property type="protein sequence ID" value="CBY18138.1"/>
    <property type="molecule type" value="Genomic_DNA"/>
</dbReference>
<feature type="transmembrane region" description="Helical" evidence="1">
    <location>
        <begin position="6"/>
        <end position="27"/>
    </location>
</feature>
<dbReference type="InParanoid" id="E4X3D4"/>
<keyword evidence="1" id="KW-1133">Transmembrane helix</keyword>
<proteinExistence type="predicted"/>
<accession>E4X3D4</accession>
<evidence type="ECO:0000313" key="2">
    <source>
        <dbReference type="EMBL" id="CBY18138.1"/>
    </source>
</evidence>
<protein>
    <recommendedName>
        <fullName evidence="4">MARVEL domain-containing protein</fullName>
    </recommendedName>
</protein>
<keyword evidence="3" id="KW-1185">Reference proteome</keyword>
<feature type="transmembrane region" description="Helical" evidence="1">
    <location>
        <begin position="110"/>
        <end position="130"/>
    </location>
</feature>
<gene>
    <name evidence="2" type="ORF">GSOID_T00017775001</name>
</gene>
<keyword evidence="1" id="KW-0812">Transmembrane</keyword>
<dbReference type="Proteomes" id="UP000001307">
    <property type="component" value="Unassembled WGS sequence"/>
</dbReference>
<organism evidence="2">
    <name type="scientific">Oikopleura dioica</name>
    <name type="common">Tunicate</name>
    <dbReference type="NCBI Taxonomy" id="34765"/>
    <lineage>
        <taxon>Eukaryota</taxon>
        <taxon>Metazoa</taxon>
        <taxon>Chordata</taxon>
        <taxon>Tunicata</taxon>
        <taxon>Appendicularia</taxon>
        <taxon>Copelata</taxon>
        <taxon>Oikopleuridae</taxon>
        <taxon>Oikopleura</taxon>
    </lineage>
</organism>
<dbReference type="OrthoDB" id="10324003at2759"/>
<evidence type="ECO:0000256" key="1">
    <source>
        <dbReference type="SAM" id="Phobius"/>
    </source>
</evidence>
<keyword evidence="1" id="KW-0472">Membrane</keyword>
<reference evidence="2" key="1">
    <citation type="journal article" date="2010" name="Science">
        <title>Plasticity of animal genome architecture unmasked by rapid evolution of a pelagic tunicate.</title>
        <authorList>
            <person name="Denoeud F."/>
            <person name="Henriet S."/>
            <person name="Mungpakdee S."/>
            <person name="Aury J.M."/>
            <person name="Da Silva C."/>
            <person name="Brinkmann H."/>
            <person name="Mikhaleva J."/>
            <person name="Olsen L.C."/>
            <person name="Jubin C."/>
            <person name="Canestro C."/>
            <person name="Bouquet J.M."/>
            <person name="Danks G."/>
            <person name="Poulain J."/>
            <person name="Campsteijn C."/>
            <person name="Adamski M."/>
            <person name="Cross I."/>
            <person name="Yadetie F."/>
            <person name="Muffato M."/>
            <person name="Louis A."/>
            <person name="Butcher S."/>
            <person name="Tsagkogeorga G."/>
            <person name="Konrad A."/>
            <person name="Singh S."/>
            <person name="Jensen M.F."/>
            <person name="Cong E.H."/>
            <person name="Eikeseth-Otteraa H."/>
            <person name="Noel B."/>
            <person name="Anthouard V."/>
            <person name="Porcel B.M."/>
            <person name="Kachouri-Lafond R."/>
            <person name="Nishino A."/>
            <person name="Ugolini M."/>
            <person name="Chourrout P."/>
            <person name="Nishida H."/>
            <person name="Aasland R."/>
            <person name="Huzurbazar S."/>
            <person name="Westhof E."/>
            <person name="Delsuc F."/>
            <person name="Lehrach H."/>
            <person name="Reinhardt R."/>
            <person name="Weissenbach J."/>
            <person name="Roy S.W."/>
            <person name="Artiguenave F."/>
            <person name="Postlethwait J.H."/>
            <person name="Manak J.R."/>
            <person name="Thompson E.M."/>
            <person name="Jaillon O."/>
            <person name="Du Pasquier L."/>
            <person name="Boudinot P."/>
            <person name="Liberles D.A."/>
            <person name="Volff J.N."/>
            <person name="Philippe H."/>
            <person name="Lenhard B."/>
            <person name="Roest Crollius H."/>
            <person name="Wincker P."/>
            <person name="Chourrout D."/>
        </authorList>
    </citation>
    <scope>NUCLEOTIDE SEQUENCE [LARGE SCALE GENOMIC DNA]</scope>
</reference>
<feature type="transmembrane region" description="Helical" evidence="1">
    <location>
        <begin position="70"/>
        <end position="90"/>
    </location>
</feature>
<feature type="transmembrane region" description="Helical" evidence="1">
    <location>
        <begin position="39"/>
        <end position="64"/>
    </location>
</feature>